<dbReference type="AlphaFoldDB" id="A0A1L9NTX3"/>
<dbReference type="GO" id="GO:0005886">
    <property type="term" value="C:plasma membrane"/>
    <property type="evidence" value="ECO:0007669"/>
    <property type="project" value="UniProtKB-SubCell"/>
</dbReference>
<dbReference type="RefSeq" id="WP_072631676.1">
    <property type="nucleotide sequence ID" value="NZ_MLCB01000172.1"/>
</dbReference>
<keyword evidence="3" id="KW-1003">Cell membrane</keyword>
<dbReference type="PIRSF" id="PIRSF006603">
    <property type="entry name" value="DinF"/>
    <property type="match status" value="1"/>
</dbReference>
<feature type="transmembrane region" description="Helical" evidence="7">
    <location>
        <begin position="423"/>
        <end position="446"/>
    </location>
</feature>
<evidence type="ECO:0000256" key="4">
    <source>
        <dbReference type="ARBA" id="ARBA00022692"/>
    </source>
</evidence>
<dbReference type="Proteomes" id="UP000184514">
    <property type="component" value="Unassembled WGS sequence"/>
</dbReference>
<keyword evidence="4 7" id="KW-0812">Transmembrane</keyword>
<evidence type="ECO:0000313" key="8">
    <source>
        <dbReference type="EMBL" id="OJI92681.1"/>
    </source>
</evidence>
<feature type="transmembrane region" description="Helical" evidence="7">
    <location>
        <begin position="369"/>
        <end position="386"/>
    </location>
</feature>
<proteinExistence type="predicted"/>
<dbReference type="GO" id="GO:0015297">
    <property type="term" value="F:antiporter activity"/>
    <property type="evidence" value="ECO:0007669"/>
    <property type="project" value="InterPro"/>
</dbReference>
<dbReference type="PANTHER" id="PTHR43549">
    <property type="entry name" value="MULTIDRUG RESISTANCE PROTEIN YPNP-RELATED"/>
    <property type="match status" value="1"/>
</dbReference>
<dbReference type="Pfam" id="PF01554">
    <property type="entry name" value="MatE"/>
    <property type="match status" value="2"/>
</dbReference>
<dbReference type="CDD" id="cd13145">
    <property type="entry name" value="MATE_like_5"/>
    <property type="match status" value="1"/>
</dbReference>
<feature type="transmembrane region" description="Helical" evidence="7">
    <location>
        <begin position="137"/>
        <end position="158"/>
    </location>
</feature>
<comment type="subcellular location">
    <subcellularLocation>
        <location evidence="1">Cell inner membrane</location>
        <topology evidence="1">Multi-pass membrane protein</topology>
    </subcellularLocation>
</comment>
<evidence type="ECO:0000256" key="2">
    <source>
        <dbReference type="ARBA" id="ARBA00022448"/>
    </source>
</evidence>
<organism evidence="8 9">
    <name type="scientific">Planktotalea frisia</name>
    <dbReference type="NCBI Taxonomy" id="696762"/>
    <lineage>
        <taxon>Bacteria</taxon>
        <taxon>Pseudomonadati</taxon>
        <taxon>Pseudomonadota</taxon>
        <taxon>Alphaproteobacteria</taxon>
        <taxon>Rhodobacterales</taxon>
        <taxon>Paracoccaceae</taxon>
        <taxon>Planktotalea</taxon>
    </lineage>
</organism>
<feature type="transmembrane region" description="Helical" evidence="7">
    <location>
        <begin position="244"/>
        <end position="269"/>
    </location>
</feature>
<dbReference type="InterPro" id="IPR048279">
    <property type="entry name" value="MdtK-like"/>
</dbReference>
<dbReference type="OrthoDB" id="9806302at2"/>
<dbReference type="InterPro" id="IPR002528">
    <property type="entry name" value="MATE_fam"/>
</dbReference>
<dbReference type="GO" id="GO:0042910">
    <property type="term" value="F:xenobiotic transmembrane transporter activity"/>
    <property type="evidence" value="ECO:0007669"/>
    <property type="project" value="InterPro"/>
</dbReference>
<reference evidence="8 9" key="1">
    <citation type="submission" date="2016-10" db="EMBL/GenBank/DDBJ databases">
        <title>Genome sequence of Planktotalea frisia SH6-1.</title>
        <authorList>
            <person name="Poehlein A."/>
            <person name="Bakenhus I."/>
            <person name="Voget S."/>
            <person name="Brinkhoff T."/>
            <person name="Simon M."/>
        </authorList>
    </citation>
    <scope>NUCLEOTIDE SEQUENCE [LARGE SCALE GENOMIC DNA]</scope>
    <source>
        <strain evidence="8 9">SH6-1</strain>
    </source>
</reference>
<evidence type="ECO:0000313" key="9">
    <source>
        <dbReference type="Proteomes" id="UP000184514"/>
    </source>
</evidence>
<evidence type="ECO:0000256" key="6">
    <source>
        <dbReference type="ARBA" id="ARBA00023136"/>
    </source>
</evidence>
<keyword evidence="2" id="KW-0813">Transport</keyword>
<protein>
    <submittedName>
        <fullName evidence="8">Multidrug export protein MepA</fullName>
    </submittedName>
</protein>
<name>A0A1L9NTX3_9RHOB</name>
<evidence type="ECO:0000256" key="5">
    <source>
        <dbReference type="ARBA" id="ARBA00022989"/>
    </source>
</evidence>
<feature type="transmembrane region" description="Helical" evidence="7">
    <location>
        <begin position="94"/>
        <end position="117"/>
    </location>
</feature>
<keyword evidence="9" id="KW-1185">Reference proteome</keyword>
<feature type="transmembrane region" description="Helical" evidence="7">
    <location>
        <begin position="58"/>
        <end position="82"/>
    </location>
</feature>
<gene>
    <name evidence="8" type="primary">mepA_1</name>
    <name evidence="8" type="ORF">PFRI_31660</name>
</gene>
<dbReference type="PANTHER" id="PTHR43549:SF3">
    <property type="entry name" value="MULTIDRUG RESISTANCE PROTEIN YPNP-RELATED"/>
    <property type="match status" value="1"/>
</dbReference>
<dbReference type="NCBIfam" id="TIGR00797">
    <property type="entry name" value="matE"/>
    <property type="match status" value="1"/>
</dbReference>
<evidence type="ECO:0000256" key="1">
    <source>
        <dbReference type="ARBA" id="ARBA00004429"/>
    </source>
</evidence>
<feature type="transmembrane region" description="Helical" evidence="7">
    <location>
        <begin position="201"/>
        <end position="223"/>
    </location>
</feature>
<sequence length="455" mass="49258">MAAARDYDLTTGSIASHFRKLAIPAALGMLFTTLYNVVDVYFAGQIGTESQAGLAIGFQAFFVLVAVAFGLSSAMSALVGNARGAKDNRAARRLAVQGLAFATVATIVLMIFAIWFGPRAIILISEPGEYRDAATGYFYWLVAALPGFILAFSANGILQAHGDSVTLQRGQMVAFFANIALNPLFIYGIPGVIGGMGFNGIALATILSQTGVMVWILWTVSRLEIMQGVEPRHVRLEWATVKEILAQMLPTTTAMMVMFVSGFVVQYALKGFGEEAIAAYGIALRIEQILLLPVLGMTGALLPIAAQNYGAKNHARVREAVWFCWKLGFVMTALAAPILWFGGGLAMSIFTDDTDVIPIGQSYLRVDGFLFPLYMMLFAINSLLQALKKPVYTLWISLYRQGFGVAFFVWLLIGVFGMDVWGVWLGIGAAVSTGWAIALWITIRIAKEKIGGLRG</sequence>
<feature type="transmembrane region" description="Helical" evidence="7">
    <location>
        <begin position="21"/>
        <end position="38"/>
    </location>
</feature>
<feature type="transmembrane region" description="Helical" evidence="7">
    <location>
        <begin position="327"/>
        <end position="349"/>
    </location>
</feature>
<dbReference type="InterPro" id="IPR052031">
    <property type="entry name" value="Membrane_Transporter-Flippase"/>
</dbReference>
<keyword evidence="5 7" id="KW-1133">Transmembrane helix</keyword>
<comment type="caution">
    <text evidence="8">The sequence shown here is derived from an EMBL/GenBank/DDBJ whole genome shotgun (WGS) entry which is preliminary data.</text>
</comment>
<keyword evidence="6 7" id="KW-0472">Membrane</keyword>
<feature type="transmembrane region" description="Helical" evidence="7">
    <location>
        <begin position="170"/>
        <end position="189"/>
    </location>
</feature>
<dbReference type="STRING" id="696762.PFRI_31660"/>
<feature type="transmembrane region" description="Helical" evidence="7">
    <location>
        <begin position="289"/>
        <end position="306"/>
    </location>
</feature>
<evidence type="ECO:0000256" key="7">
    <source>
        <dbReference type="SAM" id="Phobius"/>
    </source>
</evidence>
<accession>A0A1L9NTX3</accession>
<feature type="transmembrane region" description="Helical" evidence="7">
    <location>
        <begin position="398"/>
        <end position="417"/>
    </location>
</feature>
<evidence type="ECO:0000256" key="3">
    <source>
        <dbReference type="ARBA" id="ARBA00022475"/>
    </source>
</evidence>
<dbReference type="EMBL" id="MLCB01000172">
    <property type="protein sequence ID" value="OJI92681.1"/>
    <property type="molecule type" value="Genomic_DNA"/>
</dbReference>